<accession>A0A6A4VYN6</accession>
<dbReference type="AlphaFoldDB" id="A0A6A4VYN6"/>
<comment type="caution">
    <text evidence="11">The sequence shown here is derived from an EMBL/GenBank/DDBJ whole genome shotgun (WGS) entry which is preliminary data.</text>
</comment>
<dbReference type="Gene3D" id="2.60.40.1110">
    <property type="match status" value="1"/>
</dbReference>
<feature type="transmembrane region" description="Helical" evidence="7">
    <location>
        <begin position="269"/>
        <end position="288"/>
    </location>
</feature>
<dbReference type="GO" id="GO:0005216">
    <property type="term" value="F:monoatomic ion channel activity"/>
    <property type="evidence" value="ECO:0007669"/>
    <property type="project" value="InterPro"/>
</dbReference>
<evidence type="ECO:0000259" key="8">
    <source>
        <dbReference type="PROSITE" id="PS50056"/>
    </source>
</evidence>
<dbReference type="PANTHER" id="PTHR12305">
    <property type="entry name" value="PHOSPHATASE WITH HOMOLOGY TO TENSIN"/>
    <property type="match status" value="1"/>
</dbReference>
<evidence type="ECO:0000259" key="10">
    <source>
        <dbReference type="PROSITE" id="PS51182"/>
    </source>
</evidence>
<evidence type="ECO:0000256" key="6">
    <source>
        <dbReference type="SAM" id="MobiDB-lite"/>
    </source>
</evidence>
<sequence length="664" mass="74644">MGKEVKSANGTAVPSGAHPQSTVLKDLAHNNDILYRSHGSSDSRDGPRTPTDLHLPSPVARRLSTGAPLTVQNTFPRRCSSYCNGSQEHGDTANGQHGARLGEDLSAPKPRRVSSCCNVTEEHNVLPDQPYRGNAKKISELLGRASEYLDFTEEDAYFGDGGGFDFSTIEYKSRIADPSRPPQKGCNFHYIRWKVRRTVEHLAVRLFVLVLILIDISIVIVDLTNFKSHLDHKLAIISFAFSCFFLLEVSLRIFGVGPKYFFNFTRHNAWWNILDFAVVVVTFITSLLDLTVENLATDGSKLVVSLRIIRVMRLLRICAQQDHLKTAARQIISENKRRYQEHGFDLDLCYVTERVIAMSFPSSGKMSVYRNPIAEVSRFFNTQHKGKYMLYNLCSERTYDASYFEGRVQHVKIDDHNVPTLQQMLDFTTSVINWLNADAENVVAVHCKGGKGRTGTMICIYMVETGLFSTAGESLDYFGSRRTDLNVGGKFQGVETPSQVRPGVETPSQSRYVGYYEWMKNNRHHLPPETPRLLTQLRLSGLSTVGRGDGGDFSVVVSSRAGRLFEASCATGRGCIHAYDKSSDEATITLTDCPVLTGDVQIKFKCSSRNVPRGYENVAFYFWFHTGFITNSRLTLMREDLDNPHKPNTWDVYTDKFCVECTFG</sequence>
<dbReference type="InterPro" id="IPR016130">
    <property type="entry name" value="Tyr_Pase_AS"/>
</dbReference>
<dbReference type="FunFam" id="2.60.40.1110:FF:000004">
    <property type="entry name" value="Voltage-sensor containing phosphatase"/>
    <property type="match status" value="1"/>
</dbReference>
<evidence type="ECO:0000313" key="12">
    <source>
        <dbReference type="Proteomes" id="UP000440578"/>
    </source>
</evidence>
<name>A0A6A4VYN6_AMPAM</name>
<dbReference type="SMART" id="SM01326">
    <property type="entry name" value="PTEN_C2"/>
    <property type="match status" value="1"/>
</dbReference>
<dbReference type="InterPro" id="IPR051281">
    <property type="entry name" value="Dual-spec_lipid-protein_phosph"/>
</dbReference>
<dbReference type="InterPro" id="IPR029021">
    <property type="entry name" value="Prot-tyrosine_phosphatase-like"/>
</dbReference>
<dbReference type="InterPro" id="IPR029023">
    <property type="entry name" value="Tensin_phosphatase"/>
</dbReference>
<gene>
    <name evidence="11" type="primary">TPTE2_1</name>
    <name evidence="11" type="ORF">FJT64_027383</name>
</gene>
<dbReference type="SUPFAM" id="SSF49562">
    <property type="entry name" value="C2 domain (Calcium/lipid-binding domain, CaLB)"/>
    <property type="match status" value="1"/>
</dbReference>
<dbReference type="InterPro" id="IPR014020">
    <property type="entry name" value="Tensin_C2-dom"/>
</dbReference>
<dbReference type="InterPro" id="IPR035892">
    <property type="entry name" value="C2_domain_sf"/>
</dbReference>
<evidence type="ECO:0000256" key="3">
    <source>
        <dbReference type="ARBA" id="ARBA00022801"/>
    </source>
</evidence>
<dbReference type="Pfam" id="PF00520">
    <property type="entry name" value="Ion_trans"/>
    <property type="match status" value="1"/>
</dbReference>
<dbReference type="PANTHER" id="PTHR12305:SF60">
    <property type="entry name" value="PHOSPHATIDYLINOSITOL 3,4,5-TRISPHOSPHATE 3-PHOSPHATASE TPTE2-RELATED"/>
    <property type="match status" value="1"/>
</dbReference>
<dbReference type="Proteomes" id="UP000440578">
    <property type="component" value="Unassembled WGS sequence"/>
</dbReference>
<protein>
    <submittedName>
        <fullName evidence="11">Phosphatidylinositol 3,4,5-trisphosphate 3-phosphatase TPTE2</fullName>
    </submittedName>
</protein>
<evidence type="ECO:0000256" key="7">
    <source>
        <dbReference type="SAM" id="Phobius"/>
    </source>
</evidence>
<proteinExistence type="predicted"/>
<feature type="compositionally biased region" description="Polar residues" evidence="6">
    <location>
        <begin position="8"/>
        <end position="23"/>
    </location>
</feature>
<dbReference type="EMBL" id="VIIS01001300">
    <property type="protein sequence ID" value="KAF0300016.1"/>
    <property type="molecule type" value="Genomic_DNA"/>
</dbReference>
<evidence type="ECO:0000256" key="1">
    <source>
        <dbReference type="ARBA" id="ARBA00004141"/>
    </source>
</evidence>
<dbReference type="GO" id="GO:0005829">
    <property type="term" value="C:cytosol"/>
    <property type="evidence" value="ECO:0007669"/>
    <property type="project" value="TreeGrafter"/>
</dbReference>
<dbReference type="PROSITE" id="PS00383">
    <property type="entry name" value="TYR_PHOSPHATASE_1"/>
    <property type="match status" value="1"/>
</dbReference>
<evidence type="ECO:0000313" key="11">
    <source>
        <dbReference type="EMBL" id="KAF0300016.1"/>
    </source>
</evidence>
<reference evidence="11 12" key="1">
    <citation type="submission" date="2019-07" db="EMBL/GenBank/DDBJ databases">
        <title>Draft genome assembly of a fouling barnacle, Amphibalanus amphitrite (Darwin, 1854): The first reference genome for Thecostraca.</title>
        <authorList>
            <person name="Kim W."/>
        </authorList>
    </citation>
    <scope>NUCLEOTIDE SEQUENCE [LARGE SCALE GENOMIC DNA]</scope>
    <source>
        <strain evidence="11">SNU_AA5</strain>
        <tissue evidence="11">Soma without cirri and trophi</tissue>
    </source>
</reference>
<dbReference type="Pfam" id="PF10409">
    <property type="entry name" value="PTEN_C2"/>
    <property type="match status" value="1"/>
</dbReference>
<dbReference type="CDD" id="cd14510">
    <property type="entry name" value="PTP_VSP_TPTE"/>
    <property type="match status" value="1"/>
</dbReference>
<dbReference type="GO" id="GO:0016314">
    <property type="term" value="F:phosphatidylinositol-3,4,5-trisphosphate 3-phosphatase activity"/>
    <property type="evidence" value="ECO:0007669"/>
    <property type="project" value="TreeGrafter"/>
</dbReference>
<dbReference type="SUPFAM" id="SSF52799">
    <property type="entry name" value="(Phosphotyrosine protein) phosphatases II"/>
    <property type="match status" value="1"/>
</dbReference>
<dbReference type="InterPro" id="IPR027359">
    <property type="entry name" value="Volt_channel_dom_sf"/>
</dbReference>
<evidence type="ECO:0000256" key="2">
    <source>
        <dbReference type="ARBA" id="ARBA00022692"/>
    </source>
</evidence>
<dbReference type="SUPFAM" id="SSF81324">
    <property type="entry name" value="Voltage-gated potassium channels"/>
    <property type="match status" value="1"/>
</dbReference>
<dbReference type="InterPro" id="IPR005821">
    <property type="entry name" value="Ion_trans_dom"/>
</dbReference>
<dbReference type="PROSITE" id="PS51181">
    <property type="entry name" value="PPASE_TENSIN"/>
    <property type="match status" value="1"/>
</dbReference>
<dbReference type="PROSITE" id="PS51182">
    <property type="entry name" value="C2_TENSIN"/>
    <property type="match status" value="1"/>
</dbReference>
<dbReference type="Pfam" id="PF22785">
    <property type="entry name" value="Tc-R-P"/>
    <property type="match status" value="1"/>
</dbReference>
<dbReference type="GO" id="GO:0016020">
    <property type="term" value="C:membrane"/>
    <property type="evidence" value="ECO:0007669"/>
    <property type="project" value="UniProtKB-SubCell"/>
</dbReference>
<feature type="transmembrane region" description="Helical" evidence="7">
    <location>
        <begin position="235"/>
        <end position="257"/>
    </location>
</feature>
<dbReference type="PROSITE" id="PS50056">
    <property type="entry name" value="TYR_PHOSPHATASE_2"/>
    <property type="match status" value="1"/>
</dbReference>
<keyword evidence="5 7" id="KW-0472">Membrane</keyword>
<evidence type="ECO:0000256" key="4">
    <source>
        <dbReference type="ARBA" id="ARBA00022989"/>
    </source>
</evidence>
<keyword evidence="2 7" id="KW-0812">Transmembrane</keyword>
<dbReference type="InterPro" id="IPR045102">
    <property type="entry name" value="PTP_VSP_TPTE"/>
</dbReference>
<feature type="domain" description="C2 tensin-type" evidence="10">
    <location>
        <begin position="529"/>
        <end position="664"/>
    </location>
</feature>
<feature type="region of interest" description="Disordered" evidence="6">
    <location>
        <begin position="86"/>
        <end position="109"/>
    </location>
</feature>
<feature type="region of interest" description="Disordered" evidence="6">
    <location>
        <begin position="1"/>
        <end position="70"/>
    </location>
</feature>
<feature type="domain" description="Phosphatase tensin-type" evidence="9">
    <location>
        <begin position="337"/>
        <end position="523"/>
    </location>
</feature>
<evidence type="ECO:0000256" key="5">
    <source>
        <dbReference type="ARBA" id="ARBA00023136"/>
    </source>
</evidence>
<dbReference type="OrthoDB" id="16692at2759"/>
<dbReference type="Gene3D" id="3.90.190.10">
    <property type="entry name" value="Protein tyrosine phosphatase superfamily"/>
    <property type="match status" value="1"/>
</dbReference>
<dbReference type="Gene3D" id="1.20.120.350">
    <property type="entry name" value="Voltage-gated potassium channels. Chain C"/>
    <property type="match status" value="1"/>
</dbReference>
<keyword evidence="12" id="KW-1185">Reference proteome</keyword>
<feature type="transmembrane region" description="Helical" evidence="7">
    <location>
        <begin position="202"/>
        <end position="223"/>
    </location>
</feature>
<comment type="subcellular location">
    <subcellularLocation>
        <location evidence="1">Membrane</location>
        <topology evidence="1">Multi-pass membrane protein</topology>
    </subcellularLocation>
</comment>
<evidence type="ECO:0000259" key="9">
    <source>
        <dbReference type="PROSITE" id="PS51181"/>
    </source>
</evidence>
<keyword evidence="4 7" id="KW-1133">Transmembrane helix</keyword>
<organism evidence="11 12">
    <name type="scientific">Amphibalanus amphitrite</name>
    <name type="common">Striped barnacle</name>
    <name type="synonym">Balanus amphitrite</name>
    <dbReference type="NCBI Taxonomy" id="1232801"/>
    <lineage>
        <taxon>Eukaryota</taxon>
        <taxon>Metazoa</taxon>
        <taxon>Ecdysozoa</taxon>
        <taxon>Arthropoda</taxon>
        <taxon>Crustacea</taxon>
        <taxon>Multicrustacea</taxon>
        <taxon>Cirripedia</taxon>
        <taxon>Thoracica</taxon>
        <taxon>Thoracicalcarea</taxon>
        <taxon>Balanomorpha</taxon>
        <taxon>Balanoidea</taxon>
        <taxon>Balanidae</taxon>
        <taxon>Amphibalaninae</taxon>
        <taxon>Amphibalanus</taxon>
    </lineage>
</organism>
<feature type="domain" description="Tyrosine specific protein phosphatases" evidence="8">
    <location>
        <begin position="422"/>
        <end position="485"/>
    </location>
</feature>
<keyword evidence="3" id="KW-0378">Hydrolase</keyword>
<dbReference type="InterPro" id="IPR000387">
    <property type="entry name" value="Tyr_Pase_dom"/>
</dbReference>